<comment type="caution">
    <text evidence="8">The sequence shown here is derived from an EMBL/GenBank/DDBJ whole genome shotgun (WGS) entry which is preliminary data.</text>
</comment>
<dbReference type="PANTHER" id="PTHR42770">
    <property type="entry name" value="AMINO ACID TRANSPORTER-RELATED"/>
    <property type="match status" value="1"/>
</dbReference>
<keyword evidence="9" id="KW-1185">Reference proteome</keyword>
<feature type="transmembrane region" description="Helical" evidence="7">
    <location>
        <begin position="194"/>
        <end position="211"/>
    </location>
</feature>
<dbReference type="Gene3D" id="1.20.1740.10">
    <property type="entry name" value="Amino acid/polyamine transporter I"/>
    <property type="match status" value="1"/>
</dbReference>
<dbReference type="AlphaFoldDB" id="A0A844FXW5"/>
<dbReference type="InterPro" id="IPR002293">
    <property type="entry name" value="AA/rel_permease1"/>
</dbReference>
<keyword evidence="5 7" id="KW-1133">Transmembrane helix</keyword>
<organism evidence="8 9">
    <name type="scientific">Victivallis lenta</name>
    <dbReference type="NCBI Taxonomy" id="2606640"/>
    <lineage>
        <taxon>Bacteria</taxon>
        <taxon>Pseudomonadati</taxon>
        <taxon>Lentisphaerota</taxon>
        <taxon>Lentisphaeria</taxon>
        <taxon>Victivallales</taxon>
        <taxon>Victivallaceae</taxon>
        <taxon>Victivallis</taxon>
    </lineage>
</organism>
<feature type="transmembrane region" description="Helical" evidence="7">
    <location>
        <begin position="37"/>
        <end position="60"/>
    </location>
</feature>
<evidence type="ECO:0000256" key="7">
    <source>
        <dbReference type="SAM" id="Phobius"/>
    </source>
</evidence>
<proteinExistence type="predicted"/>
<evidence type="ECO:0000256" key="5">
    <source>
        <dbReference type="ARBA" id="ARBA00022989"/>
    </source>
</evidence>
<feature type="transmembrane region" description="Helical" evidence="7">
    <location>
        <begin position="7"/>
        <end position="25"/>
    </location>
</feature>
<dbReference type="Pfam" id="PF13520">
    <property type="entry name" value="AA_permease_2"/>
    <property type="match status" value="1"/>
</dbReference>
<feature type="transmembrane region" description="Helical" evidence="7">
    <location>
        <begin position="357"/>
        <end position="381"/>
    </location>
</feature>
<evidence type="ECO:0000313" key="8">
    <source>
        <dbReference type="EMBL" id="MST95505.1"/>
    </source>
</evidence>
<evidence type="ECO:0000256" key="3">
    <source>
        <dbReference type="ARBA" id="ARBA00022475"/>
    </source>
</evidence>
<dbReference type="PIRSF" id="PIRSF006060">
    <property type="entry name" value="AA_transporter"/>
    <property type="match status" value="1"/>
</dbReference>
<evidence type="ECO:0000256" key="1">
    <source>
        <dbReference type="ARBA" id="ARBA00004651"/>
    </source>
</evidence>
<feature type="transmembrane region" description="Helical" evidence="7">
    <location>
        <begin position="402"/>
        <end position="424"/>
    </location>
</feature>
<keyword evidence="2" id="KW-0813">Transport</keyword>
<evidence type="ECO:0000256" key="4">
    <source>
        <dbReference type="ARBA" id="ARBA00022692"/>
    </source>
</evidence>
<dbReference type="Proteomes" id="UP000435649">
    <property type="component" value="Unassembled WGS sequence"/>
</dbReference>
<evidence type="ECO:0000313" key="9">
    <source>
        <dbReference type="Proteomes" id="UP000435649"/>
    </source>
</evidence>
<evidence type="ECO:0000256" key="2">
    <source>
        <dbReference type="ARBA" id="ARBA00022448"/>
    </source>
</evidence>
<dbReference type="InterPro" id="IPR050367">
    <property type="entry name" value="APC_superfamily"/>
</dbReference>
<dbReference type="GO" id="GO:0022857">
    <property type="term" value="F:transmembrane transporter activity"/>
    <property type="evidence" value="ECO:0007669"/>
    <property type="project" value="InterPro"/>
</dbReference>
<feature type="transmembrane region" description="Helical" evidence="7">
    <location>
        <begin position="280"/>
        <end position="303"/>
    </location>
</feature>
<keyword evidence="4 7" id="KW-0812">Transmembrane</keyword>
<sequence length="477" mass="52111">MTKANKGMSVFTMTMLTVAAVLSLRNLPTQADFGYSIIFYITAAAICFFVPSALISAELASGWPEDGGVYLWVKQAFGPKWGFVAIFMQWVENLPWFPMVLTFVAAALAYAFDMPGLSDNKYFVFGAIIVTLWLSTWLNFHGIKLSAFLSSSGALFGTVIPGILIILLAIWYFSAGNAPVIRFSPGKLVPALDNFGQLVLLTNMMVALSGMEMSGVHVTEMRNPARQFPKAIFIATGLVIVLSILGALAIALVIPEKNIGLAAGVCQAFDKMFTLFHLNWLTPVVSILLAYGALTMVVTWVLGPSKGMLEVAKEGYLPKYWQQRNRSGMPTRILILQGALSSLLATAVLFMPTINGAFILMAALTAQLYMIMYLLMFAAVIKLRYSQPDKPRPYRIPGGRTGIWIVGGIALLTALAAILVGFIPTADVRAKGAEASFLYIAFLLFGMAFFVTLPLLCYHFYLKKDERKEKAAAPPAR</sequence>
<dbReference type="RefSeq" id="WP_106053059.1">
    <property type="nucleotide sequence ID" value="NZ_CALXOB010000042.1"/>
</dbReference>
<reference evidence="8 9" key="1">
    <citation type="submission" date="2019-08" db="EMBL/GenBank/DDBJ databases">
        <title>In-depth cultivation of the pig gut microbiome towards novel bacterial diversity and tailored functional studies.</title>
        <authorList>
            <person name="Wylensek D."/>
            <person name="Hitch T.C.A."/>
            <person name="Clavel T."/>
        </authorList>
    </citation>
    <scope>NUCLEOTIDE SEQUENCE [LARGE SCALE GENOMIC DNA]</scope>
    <source>
        <strain evidence="8 9">BBE-744-WT-12</strain>
    </source>
</reference>
<feature type="transmembrane region" description="Helical" evidence="7">
    <location>
        <begin position="333"/>
        <end position="351"/>
    </location>
</feature>
<feature type="transmembrane region" description="Helical" evidence="7">
    <location>
        <begin position="436"/>
        <end position="461"/>
    </location>
</feature>
<protein>
    <submittedName>
        <fullName evidence="8">Amino acid permease</fullName>
    </submittedName>
</protein>
<keyword evidence="6 7" id="KW-0472">Membrane</keyword>
<feature type="transmembrane region" description="Helical" evidence="7">
    <location>
        <begin position="81"/>
        <end position="110"/>
    </location>
</feature>
<dbReference type="GO" id="GO:0005886">
    <property type="term" value="C:plasma membrane"/>
    <property type="evidence" value="ECO:0007669"/>
    <property type="project" value="UniProtKB-SubCell"/>
</dbReference>
<name>A0A844FXW5_9BACT</name>
<feature type="transmembrane region" description="Helical" evidence="7">
    <location>
        <begin position="122"/>
        <end position="140"/>
    </location>
</feature>
<gene>
    <name evidence="8" type="ORF">FYJ85_00390</name>
</gene>
<keyword evidence="3" id="KW-1003">Cell membrane</keyword>
<comment type="subcellular location">
    <subcellularLocation>
        <location evidence="1">Cell membrane</location>
        <topology evidence="1">Multi-pass membrane protein</topology>
    </subcellularLocation>
</comment>
<dbReference type="PANTHER" id="PTHR42770:SF15">
    <property type="entry name" value="GLUTAMATE_GAMMA-AMINOBUTYRATE ANTIPORTER-RELATED"/>
    <property type="match status" value="1"/>
</dbReference>
<accession>A0A844FXW5</accession>
<feature type="transmembrane region" description="Helical" evidence="7">
    <location>
        <begin position="152"/>
        <end position="174"/>
    </location>
</feature>
<evidence type="ECO:0000256" key="6">
    <source>
        <dbReference type="ARBA" id="ARBA00023136"/>
    </source>
</evidence>
<feature type="transmembrane region" description="Helical" evidence="7">
    <location>
        <begin position="232"/>
        <end position="254"/>
    </location>
</feature>
<dbReference type="EMBL" id="VUNS01000001">
    <property type="protein sequence ID" value="MST95505.1"/>
    <property type="molecule type" value="Genomic_DNA"/>
</dbReference>